<dbReference type="PROSITE" id="PS51257">
    <property type="entry name" value="PROKAR_LIPOPROTEIN"/>
    <property type="match status" value="1"/>
</dbReference>
<evidence type="ECO:0008006" key="4">
    <source>
        <dbReference type="Google" id="ProtNLM"/>
    </source>
</evidence>
<feature type="signal peptide" evidence="1">
    <location>
        <begin position="1"/>
        <end position="21"/>
    </location>
</feature>
<evidence type="ECO:0000256" key="1">
    <source>
        <dbReference type="SAM" id="SignalP"/>
    </source>
</evidence>
<comment type="caution">
    <text evidence="2">The sequence shown here is derived from an EMBL/GenBank/DDBJ whole genome shotgun (WGS) entry which is preliminary data.</text>
</comment>
<dbReference type="AlphaFoldDB" id="A0AAW3WMA4"/>
<protein>
    <recommendedName>
        <fullName evidence="4">Lipoprotein</fullName>
    </recommendedName>
</protein>
<proteinExistence type="predicted"/>
<dbReference type="EMBL" id="JACNYO010000001">
    <property type="protein sequence ID" value="MBC3210707.1"/>
    <property type="molecule type" value="Genomic_DNA"/>
</dbReference>
<feature type="chain" id="PRO_5043991578" description="Lipoprotein" evidence="1">
    <location>
        <begin position="22"/>
        <end position="130"/>
    </location>
</feature>
<organism evidence="2 3">
    <name type="scientific">Serratia fonticola</name>
    <dbReference type="NCBI Taxonomy" id="47917"/>
    <lineage>
        <taxon>Bacteria</taxon>
        <taxon>Pseudomonadati</taxon>
        <taxon>Pseudomonadota</taxon>
        <taxon>Gammaproteobacteria</taxon>
        <taxon>Enterobacterales</taxon>
        <taxon>Yersiniaceae</taxon>
        <taxon>Serratia</taxon>
    </lineage>
</organism>
<reference evidence="2" key="1">
    <citation type="submission" date="2020-08" db="EMBL/GenBank/DDBJ databases">
        <title>Food and environmental bacterial isolates.</title>
        <authorList>
            <person name="Richter L."/>
            <person name="Du Plessis E.M."/>
            <person name="Duvenage S."/>
            <person name="Allam M."/>
            <person name="Korsten L."/>
        </authorList>
    </citation>
    <scope>NUCLEOTIDE SEQUENCE</scope>
    <source>
        <strain evidence="2">UPMP2127</strain>
    </source>
</reference>
<accession>A0AAW3WMA4</accession>
<evidence type="ECO:0000313" key="2">
    <source>
        <dbReference type="EMBL" id="MBC3210707.1"/>
    </source>
</evidence>
<keyword evidence="1" id="KW-0732">Signal</keyword>
<sequence>MHMRILAIGMAVALLSACDSATPKCNSNEAKNLVTDIAQKEIKKQFDQLRNSQMSGMVPKNADSLVLKVINIRTIKHDSSLDVYQCAATLQMTMLDDKLKLPNTNELPITYHIQKTDDDNGQFYINVFGL</sequence>
<evidence type="ECO:0000313" key="3">
    <source>
        <dbReference type="Proteomes" id="UP000659084"/>
    </source>
</evidence>
<name>A0AAW3WMA4_SERFO</name>
<dbReference type="RefSeq" id="WP_059201308.1">
    <property type="nucleotide sequence ID" value="NZ_JACBIV010000002.1"/>
</dbReference>
<dbReference type="Proteomes" id="UP000659084">
    <property type="component" value="Unassembled WGS sequence"/>
</dbReference>
<gene>
    <name evidence="2" type="ORF">H8J20_01015</name>
</gene>
<dbReference type="KEGG" id="sfg:AV650_21515"/>